<dbReference type="InterPro" id="IPR009346">
    <property type="entry name" value="GRIM-19"/>
</dbReference>
<dbReference type="Pfam" id="PF06212">
    <property type="entry name" value="GRIM-19"/>
    <property type="match status" value="1"/>
</dbReference>
<accession>A0A367ILN3</accession>
<evidence type="ECO:0000256" key="3">
    <source>
        <dbReference type="ARBA" id="ARBA00022448"/>
    </source>
</evidence>
<keyword evidence="13" id="KW-1185">Reference proteome</keyword>
<reference evidence="12 13" key="1">
    <citation type="journal article" date="2018" name="G3 (Bethesda)">
        <title>Phylogenetic and Phylogenomic Definition of Rhizopus Species.</title>
        <authorList>
            <person name="Gryganskyi A.P."/>
            <person name="Golan J."/>
            <person name="Dolatabadi S."/>
            <person name="Mondo S."/>
            <person name="Robb S."/>
            <person name="Idnurm A."/>
            <person name="Muszewska A."/>
            <person name="Steczkiewicz K."/>
            <person name="Masonjones S."/>
            <person name="Liao H.L."/>
            <person name="Gajdeczka M.T."/>
            <person name="Anike F."/>
            <person name="Vuek A."/>
            <person name="Anishchenko I.M."/>
            <person name="Voigt K."/>
            <person name="de Hoog G.S."/>
            <person name="Smith M.E."/>
            <person name="Heitman J."/>
            <person name="Vilgalys R."/>
            <person name="Stajich J.E."/>
        </authorList>
    </citation>
    <scope>NUCLEOTIDE SEQUENCE [LARGE SCALE GENOMIC DNA]</scope>
    <source>
        <strain evidence="12 13">LSU 92-RS-03</strain>
    </source>
</reference>
<keyword evidence="3 11" id="KW-0813">Transport</keyword>
<dbReference type="GO" id="GO:0045271">
    <property type="term" value="C:respiratory chain complex I"/>
    <property type="evidence" value="ECO:0007669"/>
    <property type="project" value="UniProtKB-UniRule"/>
</dbReference>
<keyword evidence="5 11" id="KW-0812">Transmembrane</keyword>
<keyword evidence="6 11" id="KW-0999">Mitochondrion inner membrane</keyword>
<comment type="subcellular location">
    <subcellularLocation>
        <location evidence="1 11">Mitochondrion inner membrane</location>
        <topology evidence="1 11">Single-pass membrane protein</topology>
        <orientation evidence="1 11">Matrix side</orientation>
    </subcellularLocation>
</comment>
<comment type="caution">
    <text evidence="12">The sequence shown here is derived from an EMBL/GenBank/DDBJ whole genome shotgun (WGS) entry which is preliminary data.</text>
</comment>
<dbReference type="PANTHER" id="PTHR12966">
    <property type="entry name" value="NADH DEHYDROGENASE UBIQUINONE 1 ALPHA SUBCOMPLEX SUBUNIT 13"/>
    <property type="match status" value="1"/>
</dbReference>
<dbReference type="STRING" id="4846.A0A367ILN3"/>
<dbReference type="Proteomes" id="UP000253551">
    <property type="component" value="Unassembled WGS sequence"/>
</dbReference>
<evidence type="ECO:0000256" key="6">
    <source>
        <dbReference type="ARBA" id="ARBA00022792"/>
    </source>
</evidence>
<comment type="similarity">
    <text evidence="2 11">Belongs to the complex I NDUFA13 subunit family.</text>
</comment>
<organism evidence="12 13">
    <name type="scientific">Rhizopus stolonifer</name>
    <name type="common">Rhizopus nigricans</name>
    <dbReference type="NCBI Taxonomy" id="4846"/>
    <lineage>
        <taxon>Eukaryota</taxon>
        <taxon>Fungi</taxon>
        <taxon>Fungi incertae sedis</taxon>
        <taxon>Mucoromycota</taxon>
        <taxon>Mucoromycotina</taxon>
        <taxon>Mucoromycetes</taxon>
        <taxon>Mucorales</taxon>
        <taxon>Mucorineae</taxon>
        <taxon>Rhizopodaceae</taxon>
        <taxon>Rhizopus</taxon>
    </lineage>
</organism>
<gene>
    <name evidence="12" type="ORF">CU098_007032</name>
</gene>
<evidence type="ECO:0000313" key="12">
    <source>
        <dbReference type="EMBL" id="RCH78590.1"/>
    </source>
</evidence>
<keyword evidence="10 11" id="KW-0472">Membrane</keyword>
<evidence type="ECO:0000256" key="9">
    <source>
        <dbReference type="ARBA" id="ARBA00023128"/>
    </source>
</evidence>
<name>A0A367ILN3_RHIST</name>
<dbReference type="GO" id="GO:0005743">
    <property type="term" value="C:mitochondrial inner membrane"/>
    <property type="evidence" value="ECO:0007669"/>
    <property type="project" value="UniProtKB-SubCell"/>
</dbReference>
<dbReference type="EMBL" id="PJQM01007125">
    <property type="protein sequence ID" value="RCH78590.1"/>
    <property type="molecule type" value="Genomic_DNA"/>
</dbReference>
<evidence type="ECO:0000256" key="8">
    <source>
        <dbReference type="ARBA" id="ARBA00022989"/>
    </source>
</evidence>
<sequence>MSTPTQDMPPQGGFAQVRYRRYLPQRGPSGLVLLSGIIAISAYGFYKVAEGNLERRELKRENLWARIHLIPLLSAEADRDAYRRSEAAKARESEIMKNVEGWKAGESVYNNTKYYTPPNFVIFPEEN</sequence>
<protein>
    <recommendedName>
        <fullName evidence="11">NADH dehydrogenase [ubiquinone] 1 alpha subcomplex subunit 13</fullName>
    </recommendedName>
</protein>
<keyword evidence="8 11" id="KW-1133">Transmembrane helix</keyword>
<keyword evidence="9 11" id="KW-0496">Mitochondrion</keyword>
<keyword evidence="4 11" id="KW-0679">Respiratory chain</keyword>
<feature type="transmembrane region" description="Helical" evidence="11">
    <location>
        <begin position="27"/>
        <end position="46"/>
    </location>
</feature>
<proteinExistence type="inferred from homology"/>
<keyword evidence="7 11" id="KW-0249">Electron transport</keyword>
<evidence type="ECO:0000256" key="1">
    <source>
        <dbReference type="ARBA" id="ARBA00004298"/>
    </source>
</evidence>
<dbReference type="AlphaFoldDB" id="A0A367ILN3"/>
<evidence type="ECO:0000256" key="5">
    <source>
        <dbReference type="ARBA" id="ARBA00022692"/>
    </source>
</evidence>
<evidence type="ECO:0000313" key="13">
    <source>
        <dbReference type="Proteomes" id="UP000253551"/>
    </source>
</evidence>
<evidence type="ECO:0000256" key="11">
    <source>
        <dbReference type="RuleBase" id="RU368034"/>
    </source>
</evidence>
<evidence type="ECO:0000256" key="7">
    <source>
        <dbReference type="ARBA" id="ARBA00022982"/>
    </source>
</evidence>
<evidence type="ECO:0000256" key="2">
    <source>
        <dbReference type="ARBA" id="ARBA00007312"/>
    </source>
</evidence>
<evidence type="ECO:0000256" key="10">
    <source>
        <dbReference type="ARBA" id="ARBA00023136"/>
    </source>
</evidence>
<dbReference type="PANTHER" id="PTHR12966:SF0">
    <property type="entry name" value="NADH DEHYDROGENASE [UBIQUINONE] 1 ALPHA SUBCOMPLEX SUBUNIT 13"/>
    <property type="match status" value="1"/>
</dbReference>
<evidence type="ECO:0000256" key="4">
    <source>
        <dbReference type="ARBA" id="ARBA00022660"/>
    </source>
</evidence>
<comment type="function">
    <text evidence="11">Complex I functions in the transfer of electrons from NADH to the respiratory chain. Accessory subunit of the mitochondrial membrane respiratory chain NADH dehydrogenase (Complex I), that is believed not to be involved in catalysis.</text>
</comment>
<dbReference type="OrthoDB" id="3308at2759"/>